<dbReference type="AlphaFoldDB" id="A0A914UN75"/>
<evidence type="ECO:0000313" key="1">
    <source>
        <dbReference type="Proteomes" id="UP000887566"/>
    </source>
</evidence>
<organism evidence="1 2">
    <name type="scientific">Plectus sambesii</name>
    <dbReference type="NCBI Taxonomy" id="2011161"/>
    <lineage>
        <taxon>Eukaryota</taxon>
        <taxon>Metazoa</taxon>
        <taxon>Ecdysozoa</taxon>
        <taxon>Nematoda</taxon>
        <taxon>Chromadorea</taxon>
        <taxon>Plectida</taxon>
        <taxon>Plectina</taxon>
        <taxon>Plectoidea</taxon>
        <taxon>Plectidae</taxon>
        <taxon>Plectus</taxon>
    </lineage>
</organism>
<name>A0A914UN75_9BILA</name>
<dbReference type="Proteomes" id="UP000887566">
    <property type="component" value="Unplaced"/>
</dbReference>
<protein>
    <submittedName>
        <fullName evidence="2">Uncharacterized protein</fullName>
    </submittedName>
</protein>
<reference evidence="2" key="1">
    <citation type="submission" date="2022-11" db="UniProtKB">
        <authorList>
            <consortium name="WormBaseParasite"/>
        </authorList>
    </citation>
    <scope>IDENTIFICATION</scope>
</reference>
<dbReference type="WBParaSite" id="PSAMB.scaffold112size77602.g2066.t1">
    <property type="protein sequence ID" value="PSAMB.scaffold112size77602.g2066.t1"/>
    <property type="gene ID" value="PSAMB.scaffold112size77602.g2066"/>
</dbReference>
<accession>A0A914UN75</accession>
<sequence>MSVKRAKSHSTANHFRPFGYTGRAGVVWVDAPLSSFDDSEDDCDRRRPHQPIAVALVHTPTLDILHFQSAHLRDSRINGGGGGLSSTWNTYQEVDVQTDQVAQEDIIETLDRAEQTAAIGLGVASTQVDAPELARHFGYRQDDVNLSTFERIMRHLSQKQHISGLRAWLQPETARTSVRFNLSPSSPYASKIILAAYDSNQVSKNELYTISSGRLLIKKVR</sequence>
<proteinExistence type="predicted"/>
<evidence type="ECO:0000313" key="2">
    <source>
        <dbReference type="WBParaSite" id="PSAMB.scaffold112size77602.g2066.t1"/>
    </source>
</evidence>
<keyword evidence="1" id="KW-1185">Reference proteome</keyword>